<sequence>MFDRGLVGKSQRNRTSGDFIIQIGNINLCLSEWSHAHKSLKSGEGSHVGKDEDKVEVKGLDEVKMHDMDDIQLHGEEEVGKEEVEVEDMDKQQVQGVEEVEVEDMDKQQVEIE</sequence>
<dbReference type="Proteomes" id="UP000743370">
    <property type="component" value="Unassembled WGS sequence"/>
</dbReference>
<protein>
    <submittedName>
        <fullName evidence="1">Uncharacterized protein</fullName>
    </submittedName>
</protein>
<organism evidence="1 2">
    <name type="scientific">Phaseolus angularis</name>
    <name type="common">Azuki bean</name>
    <name type="synonym">Vigna angularis</name>
    <dbReference type="NCBI Taxonomy" id="3914"/>
    <lineage>
        <taxon>Eukaryota</taxon>
        <taxon>Viridiplantae</taxon>
        <taxon>Streptophyta</taxon>
        <taxon>Embryophyta</taxon>
        <taxon>Tracheophyta</taxon>
        <taxon>Spermatophyta</taxon>
        <taxon>Magnoliopsida</taxon>
        <taxon>eudicotyledons</taxon>
        <taxon>Gunneridae</taxon>
        <taxon>Pentapetalae</taxon>
        <taxon>rosids</taxon>
        <taxon>fabids</taxon>
        <taxon>Fabales</taxon>
        <taxon>Fabaceae</taxon>
        <taxon>Papilionoideae</taxon>
        <taxon>50 kb inversion clade</taxon>
        <taxon>NPAAA clade</taxon>
        <taxon>indigoferoid/millettioid clade</taxon>
        <taxon>Phaseoleae</taxon>
        <taxon>Vigna</taxon>
    </lineage>
</organism>
<comment type="caution">
    <text evidence="1">The sequence shown here is derived from an EMBL/GenBank/DDBJ whole genome shotgun (WGS) entry which is preliminary data.</text>
</comment>
<evidence type="ECO:0000313" key="1">
    <source>
        <dbReference type="EMBL" id="KAG2408949.1"/>
    </source>
</evidence>
<reference evidence="1 2" key="1">
    <citation type="submission" date="2020-05" db="EMBL/GenBank/DDBJ databases">
        <title>Vigna angularis (adzuki bean) Var. LongXiaoDou No. 4 denovo assembly.</title>
        <authorList>
            <person name="Xiang H."/>
        </authorList>
    </citation>
    <scope>NUCLEOTIDE SEQUENCE [LARGE SCALE GENOMIC DNA]</scope>
    <source>
        <tissue evidence="1">Leaf</tissue>
    </source>
</reference>
<name>A0A8T0LA30_PHAAN</name>
<proteinExistence type="predicted"/>
<gene>
    <name evidence="1" type="ORF">HKW66_Vig0037710</name>
</gene>
<dbReference type="EMBL" id="JABFOF010000001">
    <property type="protein sequence ID" value="KAG2408949.1"/>
    <property type="molecule type" value="Genomic_DNA"/>
</dbReference>
<dbReference type="AlphaFoldDB" id="A0A8T0LA30"/>
<accession>A0A8T0LA30</accession>
<evidence type="ECO:0000313" key="2">
    <source>
        <dbReference type="Proteomes" id="UP000743370"/>
    </source>
</evidence>